<feature type="domain" description="Disease resistance R13L4/SHOC-2-like LRR" evidence="4">
    <location>
        <begin position="166"/>
        <end position="262"/>
    </location>
</feature>
<keyword evidence="1" id="KW-0433">Leucine-rich repeat</keyword>
<dbReference type="InterPro" id="IPR003591">
    <property type="entry name" value="Leu-rich_rpt_typical-subtyp"/>
</dbReference>
<dbReference type="Proteomes" id="UP001187192">
    <property type="component" value="Unassembled WGS sequence"/>
</dbReference>
<accession>A0AA87Z144</accession>
<keyword evidence="3" id="KW-0175">Coiled coil</keyword>
<evidence type="ECO:0000256" key="1">
    <source>
        <dbReference type="ARBA" id="ARBA00022614"/>
    </source>
</evidence>
<dbReference type="Gene3D" id="3.80.10.10">
    <property type="entry name" value="Ribonuclease Inhibitor"/>
    <property type="match status" value="2"/>
</dbReference>
<dbReference type="SMART" id="SM00369">
    <property type="entry name" value="LRR_TYP"/>
    <property type="match status" value="3"/>
</dbReference>
<dbReference type="PANTHER" id="PTHR11017">
    <property type="entry name" value="LEUCINE-RICH REPEAT-CONTAINING PROTEIN"/>
    <property type="match status" value="1"/>
</dbReference>
<dbReference type="InterPro" id="IPR001611">
    <property type="entry name" value="Leu-rich_rpt"/>
</dbReference>
<dbReference type="SUPFAM" id="SSF52058">
    <property type="entry name" value="L domain-like"/>
    <property type="match status" value="1"/>
</dbReference>
<dbReference type="InterPro" id="IPR044974">
    <property type="entry name" value="Disease_R_plants"/>
</dbReference>
<evidence type="ECO:0000256" key="2">
    <source>
        <dbReference type="ARBA" id="ARBA00022737"/>
    </source>
</evidence>
<reference evidence="5" key="1">
    <citation type="submission" date="2023-07" db="EMBL/GenBank/DDBJ databases">
        <title>draft genome sequence of fig (Ficus carica).</title>
        <authorList>
            <person name="Takahashi T."/>
            <person name="Nishimura K."/>
        </authorList>
    </citation>
    <scope>NUCLEOTIDE SEQUENCE</scope>
</reference>
<dbReference type="FunFam" id="3.80.10.10:FF:000386">
    <property type="entry name" value="Disease resistance protein RPS4"/>
    <property type="match status" value="1"/>
</dbReference>
<feature type="coiled-coil region" evidence="3">
    <location>
        <begin position="76"/>
        <end position="106"/>
    </location>
</feature>
<evidence type="ECO:0000313" key="5">
    <source>
        <dbReference type="EMBL" id="GMN27914.1"/>
    </source>
</evidence>
<dbReference type="InterPro" id="IPR055414">
    <property type="entry name" value="LRR_R13L4/SHOC2-like"/>
</dbReference>
<dbReference type="InterPro" id="IPR011713">
    <property type="entry name" value="Leu-rich_rpt_3"/>
</dbReference>
<evidence type="ECO:0000313" key="6">
    <source>
        <dbReference type="Proteomes" id="UP001187192"/>
    </source>
</evidence>
<protein>
    <recommendedName>
        <fullName evidence="4">Disease resistance R13L4/SHOC-2-like LRR domain-containing protein</fullName>
    </recommendedName>
</protein>
<evidence type="ECO:0000256" key="3">
    <source>
        <dbReference type="SAM" id="Coils"/>
    </source>
</evidence>
<proteinExistence type="predicted"/>
<organism evidence="5 6">
    <name type="scientific">Ficus carica</name>
    <name type="common">Common fig</name>
    <dbReference type="NCBI Taxonomy" id="3494"/>
    <lineage>
        <taxon>Eukaryota</taxon>
        <taxon>Viridiplantae</taxon>
        <taxon>Streptophyta</taxon>
        <taxon>Embryophyta</taxon>
        <taxon>Tracheophyta</taxon>
        <taxon>Spermatophyta</taxon>
        <taxon>Magnoliopsida</taxon>
        <taxon>eudicotyledons</taxon>
        <taxon>Gunneridae</taxon>
        <taxon>Pentapetalae</taxon>
        <taxon>rosids</taxon>
        <taxon>fabids</taxon>
        <taxon>Rosales</taxon>
        <taxon>Moraceae</taxon>
        <taxon>Ficeae</taxon>
        <taxon>Ficus</taxon>
    </lineage>
</organism>
<sequence>MSQLNEELHLKPEVFQRMSNLRLLKFYTTFDFDNGVKRNKVYLDHDLQSLPHSLRYLHWEEYPSRHLPSNFEPQNLVELSMRHSQLEQLLNEVQNLENLKSIDLSNSIHLTQFPDLSHAPNLERINFKYCTSLPQVPSHCLRNLNKLIDLNLSHCNAIRSISNGVDLPSLRTLTVQGCSNLNTFPSVIYLRNLVALNLRNTAIENLPSSIGSLNNLSSLDLYDCKRLVGVPSSISKLDSLKHLVLSGCSLLEKFPELPQNIQILNMSRTSIKEVASSSIECLFVLQQILLSSCRSFESLPTSVFKLRSLAILTLDGCSNLKELPDISEPMKSLQQLHLDGTGIRQLPSSITQLIGLRNLYMDGCENLKFVPNSICNLNALSTLTLSNCPKLE</sequence>
<dbReference type="InterPro" id="IPR032675">
    <property type="entry name" value="LRR_dom_sf"/>
</dbReference>
<dbReference type="Pfam" id="PF23598">
    <property type="entry name" value="LRR_14"/>
    <property type="match status" value="1"/>
</dbReference>
<gene>
    <name evidence="5" type="ORF">TIFTF001_001850</name>
</gene>
<dbReference type="PROSITE" id="PS51450">
    <property type="entry name" value="LRR"/>
    <property type="match status" value="1"/>
</dbReference>
<name>A0AA87Z144_FICCA</name>
<dbReference type="AlphaFoldDB" id="A0AA87Z144"/>
<evidence type="ECO:0000259" key="4">
    <source>
        <dbReference type="Pfam" id="PF23598"/>
    </source>
</evidence>
<keyword evidence="6" id="KW-1185">Reference proteome</keyword>
<dbReference type="GO" id="GO:0006952">
    <property type="term" value="P:defense response"/>
    <property type="evidence" value="ECO:0007669"/>
    <property type="project" value="InterPro"/>
</dbReference>
<keyword evidence="2" id="KW-0677">Repeat</keyword>
<dbReference type="Pfam" id="PF07725">
    <property type="entry name" value="LRR_3"/>
    <property type="match status" value="1"/>
</dbReference>
<dbReference type="EMBL" id="BTGU01000002">
    <property type="protein sequence ID" value="GMN27914.1"/>
    <property type="molecule type" value="Genomic_DNA"/>
</dbReference>
<comment type="caution">
    <text evidence="5">The sequence shown here is derived from an EMBL/GenBank/DDBJ whole genome shotgun (WGS) entry which is preliminary data.</text>
</comment>
<dbReference type="PANTHER" id="PTHR11017:SF479">
    <property type="entry name" value="DISEASE RESISTANCE PROTEIN (TIR-NBS-LRR CLASS) FAMILY"/>
    <property type="match status" value="1"/>
</dbReference>